<dbReference type="AlphaFoldDB" id="D2TP13"/>
<evidence type="ECO:0000313" key="1">
    <source>
        <dbReference type="EMBL" id="CBG90082.1"/>
    </source>
</evidence>
<accession>D2TP13</accession>
<reference evidence="1 2" key="1">
    <citation type="journal article" date="2010" name="J. Bacteriol.">
        <title>The Citrobacter rodentium genome sequence reveals convergent evolution with human pathogenic Escherichia coli.</title>
        <authorList>
            <person name="Petty N.K."/>
            <person name="Bulgin R."/>
            <person name="Crepin V.F."/>
            <person name="Cerdeno-Tarraga A.M."/>
            <person name="Schroeder G.N."/>
            <person name="Quail M.A."/>
            <person name="Lennard N."/>
            <person name="Corton C."/>
            <person name="Barron A."/>
            <person name="Clark L."/>
            <person name="Toribio A.L."/>
            <person name="Parkhill J."/>
            <person name="Dougan G."/>
            <person name="Frankel G."/>
            <person name="Thomson N.R."/>
        </authorList>
    </citation>
    <scope>NUCLEOTIDE SEQUENCE [LARGE SCALE GENOMIC DNA]</scope>
    <source>
        <strain evidence="1 2">ICC168</strain>
    </source>
</reference>
<gene>
    <name evidence="1" type="ordered locus">ROD_33672</name>
</gene>
<protein>
    <submittedName>
        <fullName evidence="1">Uncharacterized protein</fullName>
    </submittedName>
</protein>
<dbReference type="STRING" id="637910.ROD_33672"/>
<dbReference type="KEGG" id="cro:ROD_33672"/>
<name>D2TP13_CITRI</name>
<evidence type="ECO:0000313" key="2">
    <source>
        <dbReference type="Proteomes" id="UP000001889"/>
    </source>
</evidence>
<organism evidence="1 2">
    <name type="scientific">Citrobacter rodentium (strain ICC168)</name>
    <name type="common">Citrobacter freundii biotype 4280</name>
    <dbReference type="NCBI Taxonomy" id="637910"/>
    <lineage>
        <taxon>Bacteria</taxon>
        <taxon>Pseudomonadati</taxon>
        <taxon>Pseudomonadota</taxon>
        <taxon>Gammaproteobacteria</taxon>
        <taxon>Enterobacterales</taxon>
        <taxon>Enterobacteriaceae</taxon>
        <taxon>Citrobacter</taxon>
    </lineage>
</organism>
<dbReference type="HOGENOM" id="CLU_2536540_0_0_6"/>
<dbReference type="EMBL" id="FN543502">
    <property type="protein sequence ID" value="CBG90082.1"/>
    <property type="molecule type" value="Genomic_DNA"/>
</dbReference>
<sequence length="83" mass="9221">MNCSATLSDYAITLTPYLTARFVLPIRARDVSVTQNNLYATVQPHFGRQPSRYPPGPPACFRYPPDNNGIRLCASASFCDLHC</sequence>
<dbReference type="Proteomes" id="UP000001889">
    <property type="component" value="Chromosome"/>
</dbReference>
<proteinExistence type="predicted"/>
<keyword evidence="2" id="KW-1185">Reference proteome</keyword>